<gene>
    <name evidence="2" type="ORF">SAMN05660686_03275</name>
</gene>
<keyword evidence="3" id="KW-1185">Reference proteome</keyword>
<dbReference type="PROSITE" id="PS50983">
    <property type="entry name" value="FE_B12_PBP"/>
    <property type="match status" value="1"/>
</dbReference>
<protein>
    <submittedName>
        <fullName evidence="2">Iron complex transport system substrate-binding protein</fullName>
    </submittedName>
</protein>
<dbReference type="RefSeq" id="WP_038015616.1">
    <property type="nucleotide sequence ID" value="NZ_FNBW01000010.1"/>
</dbReference>
<organism evidence="2 3">
    <name type="scientific">Thalassobaculum litoreum DSM 18839</name>
    <dbReference type="NCBI Taxonomy" id="1123362"/>
    <lineage>
        <taxon>Bacteria</taxon>
        <taxon>Pseudomonadati</taxon>
        <taxon>Pseudomonadota</taxon>
        <taxon>Alphaproteobacteria</taxon>
        <taxon>Rhodospirillales</taxon>
        <taxon>Thalassobaculaceae</taxon>
        <taxon>Thalassobaculum</taxon>
    </lineage>
</organism>
<feature type="domain" description="Fe/B12 periplasmic-binding" evidence="1">
    <location>
        <begin position="4"/>
        <end position="292"/>
    </location>
</feature>
<accession>A0A8G2BLL5</accession>
<evidence type="ECO:0000313" key="2">
    <source>
        <dbReference type="EMBL" id="SDG08090.1"/>
    </source>
</evidence>
<dbReference type="PANTHER" id="PTHR42860:SF1">
    <property type="entry name" value="VITAMIN B12-BINDING PROTEIN"/>
    <property type="match status" value="1"/>
</dbReference>
<comment type="caution">
    <text evidence="2">The sequence shown here is derived from an EMBL/GenBank/DDBJ whole genome shotgun (WGS) entry which is preliminary data.</text>
</comment>
<dbReference type="SUPFAM" id="SSF53807">
    <property type="entry name" value="Helical backbone' metal receptor"/>
    <property type="match status" value="1"/>
</dbReference>
<dbReference type="OrthoDB" id="9775594at2"/>
<proteinExistence type="predicted"/>
<dbReference type="PANTHER" id="PTHR42860">
    <property type="entry name" value="VITAMIN B12-BINDING PROTEIN"/>
    <property type="match status" value="1"/>
</dbReference>
<evidence type="ECO:0000259" key="1">
    <source>
        <dbReference type="PROSITE" id="PS50983"/>
    </source>
</evidence>
<dbReference type="InterPro" id="IPR051030">
    <property type="entry name" value="Vitamin_B12-ABC_binding"/>
</dbReference>
<dbReference type="EMBL" id="FNBW01000010">
    <property type="protein sequence ID" value="SDG08090.1"/>
    <property type="molecule type" value="Genomic_DNA"/>
</dbReference>
<dbReference type="AlphaFoldDB" id="A0A8G2BLL5"/>
<dbReference type="Pfam" id="PF01497">
    <property type="entry name" value="Peripla_BP_2"/>
    <property type="match status" value="1"/>
</dbReference>
<dbReference type="Proteomes" id="UP000198615">
    <property type="component" value="Unassembled WGS sequence"/>
</dbReference>
<evidence type="ECO:0000313" key="3">
    <source>
        <dbReference type="Proteomes" id="UP000198615"/>
    </source>
</evidence>
<dbReference type="InterPro" id="IPR002491">
    <property type="entry name" value="ABC_transptr_periplasmic_BD"/>
</dbReference>
<sequence length="309" mass="33280">MAPRIVSLLPSATEVVTALGMGEHLVGRSHECDYPAEVVDVPVMTRPRINPAKPSRGLHRQVSKLITKALSVFEVDADALKAAKPDIILTQHQCTACAVSEADLNAALATWTGSQPVVVSVAPETLDQVWRSFGTMADAFDLRWAGNELAERARERVEIIAMRGAALDPKPTIACVEWIDPPMIAGNWVPELVTAAGGVPVMAKKGQHSEFTTLSKLAKSDPDAMIFMPCGFDLARTMEEAAPFIARPTIAAMRAVRQKKLWAVDGNAYFNRPGPRLVTSLEILAEILNPGAFNFSREGTAWATVAGSS</sequence>
<name>A0A8G2BLL5_9PROT</name>
<reference evidence="2 3" key="1">
    <citation type="submission" date="2016-10" db="EMBL/GenBank/DDBJ databases">
        <authorList>
            <person name="Varghese N."/>
            <person name="Submissions S."/>
        </authorList>
    </citation>
    <scope>NUCLEOTIDE SEQUENCE [LARGE SCALE GENOMIC DNA]</scope>
    <source>
        <strain evidence="2 3">DSM 18839</strain>
    </source>
</reference>
<dbReference type="Gene3D" id="3.40.50.1980">
    <property type="entry name" value="Nitrogenase molybdenum iron protein domain"/>
    <property type="match status" value="2"/>
</dbReference>